<comment type="caution">
    <text evidence="2">The sequence shown here is derived from an EMBL/GenBank/DDBJ whole genome shotgun (WGS) entry which is preliminary data.</text>
</comment>
<dbReference type="PANTHER" id="PTHR13371">
    <property type="entry name" value="GLYCINE-, GLUTAMATE-, THIENYLCYCLOHEXYLPIPERIDINE-BINDING PROTEIN"/>
    <property type="match status" value="1"/>
</dbReference>
<dbReference type="SUPFAM" id="SSF49785">
    <property type="entry name" value="Galactose-binding domain-like"/>
    <property type="match status" value="1"/>
</dbReference>
<sequence>MPKKIAFSVIYVTDEDPKYKSTELNTHAPTVKGWQTSKNCEYPQEIVLQLERRCTLNKIQILAHQYLIPSKIELFSSNEDTNMISDVTNINWEYLGYITLSDNQSTGFKSRELKSANVPKCLVSFIKLKLHKNHNNSYNINNQA</sequence>
<dbReference type="InterPro" id="IPR048739">
    <property type="entry name" value="CEP104_N"/>
</dbReference>
<evidence type="ECO:0000259" key="1">
    <source>
        <dbReference type="Pfam" id="PF21038"/>
    </source>
</evidence>
<dbReference type="Proteomes" id="UP000051574">
    <property type="component" value="Unassembled WGS sequence"/>
</dbReference>
<keyword evidence="3" id="KW-1185">Reference proteome</keyword>
<gene>
    <name evidence="2" type="ORF">AMK59_2950</name>
</gene>
<evidence type="ECO:0000313" key="3">
    <source>
        <dbReference type="Proteomes" id="UP000051574"/>
    </source>
</evidence>
<dbReference type="InterPro" id="IPR052607">
    <property type="entry name" value="CEP104-like"/>
</dbReference>
<name>A0A0T6BFL0_9SCAR</name>
<dbReference type="EMBL" id="LJIG01000835">
    <property type="protein sequence ID" value="KRT86105.1"/>
    <property type="molecule type" value="Genomic_DNA"/>
</dbReference>
<dbReference type="Pfam" id="PF21038">
    <property type="entry name" value="CEP104_N"/>
    <property type="match status" value="1"/>
</dbReference>
<reference evidence="2 3" key="1">
    <citation type="submission" date="2015-09" db="EMBL/GenBank/DDBJ databases">
        <title>Draft genome of the scarab beetle Oryctes borbonicus.</title>
        <authorList>
            <person name="Meyer J.M."/>
            <person name="Markov G.V."/>
            <person name="Baskaran P."/>
            <person name="Herrmann M."/>
            <person name="Sommer R.J."/>
            <person name="Roedelsperger C."/>
        </authorList>
    </citation>
    <scope>NUCLEOTIDE SEQUENCE [LARGE SCALE GENOMIC DNA]</scope>
    <source>
        <strain evidence="2">OB123</strain>
        <tissue evidence="2">Whole animal</tissue>
    </source>
</reference>
<protein>
    <recommendedName>
        <fullName evidence="1">Centrosomal protein CEP104 N-terminal domain-containing protein</fullName>
    </recommendedName>
</protein>
<dbReference type="Gene3D" id="2.60.120.260">
    <property type="entry name" value="Galactose-binding domain-like"/>
    <property type="match status" value="1"/>
</dbReference>
<accession>A0A0T6BFL0</accession>
<dbReference type="GO" id="GO:0005929">
    <property type="term" value="C:cilium"/>
    <property type="evidence" value="ECO:0007669"/>
    <property type="project" value="TreeGrafter"/>
</dbReference>
<dbReference type="PANTHER" id="PTHR13371:SF0">
    <property type="entry name" value="CENTROSOMAL PROTEIN OF 104 KDA"/>
    <property type="match status" value="1"/>
</dbReference>
<feature type="domain" description="Centrosomal protein CEP104 N-terminal" evidence="1">
    <location>
        <begin position="33"/>
        <end position="143"/>
    </location>
</feature>
<organism evidence="2 3">
    <name type="scientific">Oryctes borbonicus</name>
    <dbReference type="NCBI Taxonomy" id="1629725"/>
    <lineage>
        <taxon>Eukaryota</taxon>
        <taxon>Metazoa</taxon>
        <taxon>Ecdysozoa</taxon>
        <taxon>Arthropoda</taxon>
        <taxon>Hexapoda</taxon>
        <taxon>Insecta</taxon>
        <taxon>Pterygota</taxon>
        <taxon>Neoptera</taxon>
        <taxon>Endopterygota</taxon>
        <taxon>Coleoptera</taxon>
        <taxon>Polyphaga</taxon>
        <taxon>Scarabaeiformia</taxon>
        <taxon>Scarabaeidae</taxon>
        <taxon>Dynastinae</taxon>
        <taxon>Oryctes</taxon>
    </lineage>
</organism>
<dbReference type="InterPro" id="IPR008979">
    <property type="entry name" value="Galactose-bd-like_sf"/>
</dbReference>
<evidence type="ECO:0000313" key="2">
    <source>
        <dbReference type="EMBL" id="KRT86105.1"/>
    </source>
</evidence>
<proteinExistence type="predicted"/>
<dbReference type="OrthoDB" id="66599at2759"/>
<dbReference type="AlphaFoldDB" id="A0A0T6BFL0"/>